<dbReference type="EMBL" id="JARKIF010000018">
    <property type="protein sequence ID" value="KAJ7619690.1"/>
    <property type="molecule type" value="Genomic_DNA"/>
</dbReference>
<dbReference type="InterPro" id="IPR049552">
    <property type="entry name" value="PKS_DH_N"/>
</dbReference>
<dbReference type="InterPro" id="IPR014031">
    <property type="entry name" value="Ketoacyl_synth_C"/>
</dbReference>
<dbReference type="InterPro" id="IPR016035">
    <property type="entry name" value="Acyl_Trfase/lysoPLipase"/>
</dbReference>
<dbReference type="InterPro" id="IPR020807">
    <property type="entry name" value="PKS_DH"/>
</dbReference>
<accession>A0AAD7FEU6</accession>
<dbReference type="SMART" id="SM00827">
    <property type="entry name" value="PKS_AT"/>
    <property type="match status" value="1"/>
</dbReference>
<dbReference type="Pfam" id="PF14765">
    <property type="entry name" value="PS-DH"/>
    <property type="match status" value="1"/>
</dbReference>
<keyword evidence="3" id="KW-0808">Transferase</keyword>
<dbReference type="InterPro" id="IPR013968">
    <property type="entry name" value="PKS_KR"/>
</dbReference>
<dbReference type="InterPro" id="IPR013120">
    <property type="entry name" value="FAR_NAD-bd"/>
</dbReference>
<reference evidence="8" key="1">
    <citation type="submission" date="2023-03" db="EMBL/GenBank/DDBJ databases">
        <title>Massive genome expansion in bonnet fungi (Mycena s.s.) driven by repeated elements and novel gene families across ecological guilds.</title>
        <authorList>
            <consortium name="Lawrence Berkeley National Laboratory"/>
            <person name="Harder C.B."/>
            <person name="Miyauchi S."/>
            <person name="Viragh M."/>
            <person name="Kuo A."/>
            <person name="Thoen E."/>
            <person name="Andreopoulos B."/>
            <person name="Lu D."/>
            <person name="Skrede I."/>
            <person name="Drula E."/>
            <person name="Henrissat B."/>
            <person name="Morin E."/>
            <person name="Kohler A."/>
            <person name="Barry K."/>
            <person name="LaButti K."/>
            <person name="Morin E."/>
            <person name="Salamov A."/>
            <person name="Lipzen A."/>
            <person name="Mereny Z."/>
            <person name="Hegedus B."/>
            <person name="Baldrian P."/>
            <person name="Stursova M."/>
            <person name="Weitz H."/>
            <person name="Taylor A."/>
            <person name="Grigoriev I.V."/>
            <person name="Nagy L.G."/>
            <person name="Martin F."/>
            <person name="Kauserud H."/>
        </authorList>
    </citation>
    <scope>NUCLEOTIDE SEQUENCE</scope>
    <source>
        <strain evidence="8">9284</strain>
    </source>
</reference>
<keyword evidence="4" id="KW-0511">Multifunctional enzyme</keyword>
<feature type="active site" description="Proton acceptor; for dehydratase activity" evidence="5">
    <location>
        <position position="904"/>
    </location>
</feature>
<dbReference type="Pfam" id="PF00109">
    <property type="entry name" value="ketoacyl-synt"/>
    <property type="match status" value="1"/>
</dbReference>
<dbReference type="Gene3D" id="3.40.50.720">
    <property type="entry name" value="NAD(P)-binding Rossmann-like Domain"/>
    <property type="match status" value="2"/>
</dbReference>
<evidence type="ECO:0000256" key="1">
    <source>
        <dbReference type="ARBA" id="ARBA00022450"/>
    </source>
</evidence>
<dbReference type="PROSITE" id="PS00606">
    <property type="entry name" value="KS3_1"/>
    <property type="match status" value="1"/>
</dbReference>
<dbReference type="InterPro" id="IPR014030">
    <property type="entry name" value="Ketoacyl_synth_N"/>
</dbReference>
<gene>
    <name evidence="8" type="ORF">FB45DRAFT_931421</name>
</gene>
<dbReference type="InterPro" id="IPR020841">
    <property type="entry name" value="PKS_Beta-ketoAc_synthase_dom"/>
</dbReference>
<feature type="region of interest" description="N-terminal hotdog fold" evidence="5">
    <location>
        <begin position="871"/>
        <end position="989"/>
    </location>
</feature>
<dbReference type="InterPro" id="IPR016039">
    <property type="entry name" value="Thiolase-like"/>
</dbReference>
<protein>
    <recommendedName>
        <fullName evidence="10">Polyketide synthase</fullName>
    </recommendedName>
</protein>
<dbReference type="SMART" id="SM00825">
    <property type="entry name" value="PKS_KS"/>
    <property type="match status" value="1"/>
</dbReference>
<dbReference type="InterPro" id="IPR016036">
    <property type="entry name" value="Malonyl_transacylase_ACP-bd"/>
</dbReference>
<dbReference type="InterPro" id="IPR049900">
    <property type="entry name" value="PKS_mFAS_DH"/>
</dbReference>
<dbReference type="InterPro" id="IPR014043">
    <property type="entry name" value="Acyl_transferase_dom"/>
</dbReference>
<dbReference type="SUPFAM" id="SSF51735">
    <property type="entry name" value="NAD(P)-binding Rossmann-fold domains"/>
    <property type="match status" value="2"/>
</dbReference>
<dbReference type="GO" id="GO:0006633">
    <property type="term" value="P:fatty acid biosynthetic process"/>
    <property type="evidence" value="ECO:0007669"/>
    <property type="project" value="InterPro"/>
</dbReference>
<dbReference type="Pfam" id="PF21089">
    <property type="entry name" value="PKS_DH_N"/>
    <property type="match status" value="1"/>
</dbReference>
<dbReference type="CDD" id="cd00833">
    <property type="entry name" value="PKS"/>
    <property type="match status" value="1"/>
</dbReference>
<dbReference type="Pfam" id="PF02801">
    <property type="entry name" value="Ketoacyl-synt_C"/>
    <property type="match status" value="1"/>
</dbReference>
<dbReference type="Gene3D" id="3.40.366.10">
    <property type="entry name" value="Malonyl-Coenzyme A Acyl Carrier Protein, domain 2"/>
    <property type="match status" value="1"/>
</dbReference>
<evidence type="ECO:0000256" key="5">
    <source>
        <dbReference type="PROSITE-ProRule" id="PRU01363"/>
    </source>
</evidence>
<keyword evidence="2" id="KW-0597">Phosphoprotein</keyword>
<sequence>MYYSRSIAVIGISTALPSGAHSDSNLDHDDFFRFLMESKQSYELMPDGRFNSVEFLGPGVGQLLTNKGSFLKDIHLFDHLEFGVSYRDARAMAPATRLLLEQAFLALSDAGIDYRNRNVGCYTAGTSIELMNVGVPDPYEPRGAFSGVPSMISNRISSHLDLLGPSVAVDTACSSSLTAFHLAVQGILSGDCEAAVVGGCQLNHRVTEWVAYTQSGILSEDGKCKPFDESANGFARAEGCVAVVLKPYEDAIRDNDRVYATVLGTSSNSTGGGGAPGVPVAEAQLAAMQTAFKRARKAPTEIDFVEAHATGTAKGDPTEANWVGEHFCRRDGEVLVGSVKGNIGHTEITSFLASLSKVLSIFEHGVIPPNVNLETRNPAIQWEKYRLHIPTTPTALPNSKKQPLIAMASSGIGGSNGHVVLQGPAPLTPSPLCPNSGRDVLLMAGGLSPRSAGLIAEQIAQVEADPRALSTMLGRRAKQMTWRSYAVVSGTAPLHFSKPLYCGRDPRTLVFVFSGQGPQHDRMGRDLFATFPAFRSSILEQDAVFQRVTGTSILSDYGLFIPAQTHPPYALPEIWPIALILPAIAMFQMAYFDLLSTLGIRPDFLVGHSAGETALLYASGASTKDMALELAIIRGRVLSGVESAGGTMAALSCSQQVAERLLAEYTGDDIVEIACLNSPNAIAIAGHERAIDEIIKVAHDAGILGRKLRTRVPIHSSMMELCHGEFRASTEDLFARYPGAHVPSIPTYSTLTGKRFVGPFTAEYFWHNTRSRVLFMPAIQRLAENATFVEIAPHPVLSSYLTEMSATSSTVLSTVRRPRTGFPSLENRDTLAFLGQLICAGHNNADFMALNGPQVSIPKLPPYPFSKKSFPLYLEPDNADKFYGPLNRPNARFNKTTHPILAQHIIRDEPIWPGAGFLEMALEYGATMLLETNFRAMLPLSFDEPMGVRINLDGSHWKITTKTPARNPSDTPTERLHAEGYLSMETPPACPDIDIEAIRTRCNTFVSDEFYPALSYFSTYGPKFQRVACAYYNAEEALLSIRGQDASLETDHPYITHPAIIDACFHIGGYRPFHGDYTPNSYYLPARIFEMILHLPSKTRYFPMHVYAHVRIEEWRPDAVRYRATIADGFGKVYLTMRFELDKHRIAPLPDLTVPLHVVKHRIPPNDNTDLLLFDEETNFVFHYRLGNEADLQWDLGGLNPEQELSVFIFATQGADANAGLGLARSLRREYPFWTLYFVSFPAKLSAVERKQRLYSLGAHLRDELDLFVTLCGEVEVPRLVPLSASFPKAISDPALDLELGQTRVQIRAALTYPGYSSFAACSKGVLMLGLAPSFSSDSIFQTIASDATIAIPYAPRLDALPGVVAALLAIPGLRSGANLIRPMSVLLTHADTSIGAAVSQIFADFPVLRVSTTTTDSSLLYLLRLGVGSFDLVVSGHEPTGEYAQILGLLVRPGNGKLFLWHSELARVVQEEPETVGVALRVAEDLGYLQRLDRQHLPSNDVTPNDRVLFRSDKTYLLVGGLGHIGAHVALHLVKNGARSLIVTSRSGKRGLQRPEQLAARRIYSYLDSLPNVRIVYATVDHCAPDSEQSLRATVDTASSTIAGCVILTGALSDGLFQTLGKADFSHVFAPKTGVLHDLEQVLDLGAMDFVAAFSSATGTFGTGGQTNYCAANTSVDAMMEKYTNGFSFISPMITDSPMIFRRSSHLTHLVDWGMSSEELMLWFDDALQKITSGVEFSQYCPDLDWGALDRTLGMPKLGRHLLPKTTVQTVIQAVKESNEEKASHIVQKTLNISASDFDLNVPLTAYGIDSLSSGRLSFALRSVAQVTQLQLMADNSLADILRKFGSRPSVESMNEANPLGSEAVSGSVSSAVTMSRLVTEFETRMATVNRGPSSVVNTLRAVLVTGTTGALGSHLLADLLSHPEVVRVYALNRRGSTGVDVRERQVAAFAKQGLDVALVESEKLVLVVGDLEREDLGLADESINELSNSVSHIIHNAWTVDFYAQLAEFQPHIVGTEHLLRFATRCSSPASFSFISTVGTTRNASSNISSFPETILPDPSIAVQDGYCESKWISERYVQIFAEKGYLNTNVIRVGMLAGSASGVWETTQWPAILVRSGREIGCLPAAGGDCDSADVSWLSLPVAATAIVEMQTPQAMNRTLHVVHPEPVHWDTLFRPLAKALGVPLVPYPEWFARLKAAEDVSALKLLDMWATGLKPRHNCESMGLTARVSGSAGKMFSPTLNGTVPSLGEEDVQRWLAHWTHVGFL</sequence>
<dbReference type="GO" id="GO:0044550">
    <property type="term" value="P:secondary metabolite biosynthetic process"/>
    <property type="evidence" value="ECO:0007669"/>
    <property type="project" value="UniProtKB-ARBA"/>
</dbReference>
<dbReference type="InterPro" id="IPR001227">
    <property type="entry name" value="Ac_transferase_dom_sf"/>
</dbReference>
<evidence type="ECO:0000313" key="9">
    <source>
        <dbReference type="Proteomes" id="UP001221142"/>
    </source>
</evidence>
<dbReference type="SUPFAM" id="SSF52151">
    <property type="entry name" value="FabD/lysophospholipase-like"/>
    <property type="match status" value="1"/>
</dbReference>
<dbReference type="Proteomes" id="UP001221142">
    <property type="component" value="Unassembled WGS sequence"/>
</dbReference>
<dbReference type="InterPro" id="IPR057326">
    <property type="entry name" value="KR_dom"/>
</dbReference>
<evidence type="ECO:0000256" key="2">
    <source>
        <dbReference type="ARBA" id="ARBA00022553"/>
    </source>
</evidence>
<feature type="region of interest" description="C-terminal hotdog fold" evidence="5">
    <location>
        <begin position="1001"/>
        <end position="1155"/>
    </location>
</feature>
<feature type="domain" description="PKS/mFAS DH" evidence="7">
    <location>
        <begin position="871"/>
        <end position="1155"/>
    </location>
</feature>
<dbReference type="InterPro" id="IPR042104">
    <property type="entry name" value="PKS_dehydratase_sf"/>
</dbReference>
<dbReference type="SMART" id="SM00822">
    <property type="entry name" value="PKS_KR"/>
    <property type="match status" value="1"/>
</dbReference>
<dbReference type="InterPro" id="IPR050091">
    <property type="entry name" value="PKS_NRPS_Biosynth_Enz"/>
</dbReference>
<proteinExistence type="predicted"/>
<dbReference type="GO" id="GO:0004312">
    <property type="term" value="F:fatty acid synthase activity"/>
    <property type="evidence" value="ECO:0007669"/>
    <property type="project" value="TreeGrafter"/>
</dbReference>
<evidence type="ECO:0000259" key="6">
    <source>
        <dbReference type="PROSITE" id="PS52004"/>
    </source>
</evidence>
<dbReference type="Gene3D" id="3.10.129.110">
    <property type="entry name" value="Polyketide synthase dehydratase"/>
    <property type="match status" value="1"/>
</dbReference>
<keyword evidence="9" id="KW-1185">Reference proteome</keyword>
<dbReference type="Pfam" id="PF07993">
    <property type="entry name" value="NAD_binding_4"/>
    <property type="match status" value="1"/>
</dbReference>
<keyword evidence="1" id="KW-0596">Phosphopantetheine</keyword>
<dbReference type="Gene3D" id="3.40.47.10">
    <property type="match status" value="1"/>
</dbReference>
<dbReference type="GO" id="GO:0004315">
    <property type="term" value="F:3-oxoacyl-[acyl-carrier-protein] synthase activity"/>
    <property type="evidence" value="ECO:0007669"/>
    <property type="project" value="InterPro"/>
</dbReference>
<dbReference type="SUPFAM" id="SSF55048">
    <property type="entry name" value="Probable ACP-binding domain of malonyl-CoA ACP transacylase"/>
    <property type="match status" value="1"/>
</dbReference>
<dbReference type="SUPFAM" id="SSF53901">
    <property type="entry name" value="Thiolase-like"/>
    <property type="match status" value="1"/>
</dbReference>
<name>A0AAD7FEU6_9AGAR</name>
<evidence type="ECO:0008006" key="10">
    <source>
        <dbReference type="Google" id="ProtNLM"/>
    </source>
</evidence>
<dbReference type="SMART" id="SM00826">
    <property type="entry name" value="PKS_DH"/>
    <property type="match status" value="1"/>
</dbReference>
<organism evidence="8 9">
    <name type="scientific">Roridomyces roridus</name>
    <dbReference type="NCBI Taxonomy" id="1738132"/>
    <lineage>
        <taxon>Eukaryota</taxon>
        <taxon>Fungi</taxon>
        <taxon>Dikarya</taxon>
        <taxon>Basidiomycota</taxon>
        <taxon>Agaricomycotina</taxon>
        <taxon>Agaricomycetes</taxon>
        <taxon>Agaricomycetidae</taxon>
        <taxon>Agaricales</taxon>
        <taxon>Marasmiineae</taxon>
        <taxon>Mycenaceae</taxon>
        <taxon>Roridomyces</taxon>
    </lineage>
</organism>
<dbReference type="InterPro" id="IPR049551">
    <property type="entry name" value="PKS_DH_C"/>
</dbReference>
<feature type="active site" description="Proton donor; for dehydratase activity" evidence="5">
    <location>
        <position position="1062"/>
    </location>
</feature>
<dbReference type="InterPro" id="IPR032821">
    <property type="entry name" value="PKS_assoc"/>
</dbReference>
<feature type="domain" description="Ketosynthase family 3 (KS3)" evidence="6">
    <location>
        <begin position="4"/>
        <end position="423"/>
    </location>
</feature>
<evidence type="ECO:0000313" key="8">
    <source>
        <dbReference type="EMBL" id="KAJ7619690.1"/>
    </source>
</evidence>
<evidence type="ECO:0000256" key="3">
    <source>
        <dbReference type="ARBA" id="ARBA00022679"/>
    </source>
</evidence>
<comment type="caution">
    <text evidence="8">The sequence shown here is derived from an EMBL/GenBank/DDBJ whole genome shotgun (WGS) entry which is preliminary data.</text>
</comment>
<dbReference type="PANTHER" id="PTHR43775">
    <property type="entry name" value="FATTY ACID SYNTHASE"/>
    <property type="match status" value="1"/>
</dbReference>
<dbReference type="Pfam" id="PF08659">
    <property type="entry name" value="KR"/>
    <property type="match status" value="1"/>
</dbReference>
<dbReference type="PROSITE" id="PS52004">
    <property type="entry name" value="KS3_2"/>
    <property type="match status" value="1"/>
</dbReference>
<dbReference type="Pfam" id="PF16197">
    <property type="entry name" value="KAsynt_C_assoc"/>
    <property type="match status" value="1"/>
</dbReference>
<dbReference type="InterPro" id="IPR036291">
    <property type="entry name" value="NAD(P)-bd_dom_sf"/>
</dbReference>
<dbReference type="PANTHER" id="PTHR43775:SF37">
    <property type="entry name" value="SI:DKEY-61P9.11"/>
    <property type="match status" value="1"/>
</dbReference>
<evidence type="ECO:0000259" key="7">
    <source>
        <dbReference type="PROSITE" id="PS52019"/>
    </source>
</evidence>
<dbReference type="InterPro" id="IPR018201">
    <property type="entry name" value="Ketoacyl_synth_AS"/>
</dbReference>
<evidence type="ECO:0000256" key="4">
    <source>
        <dbReference type="ARBA" id="ARBA00023268"/>
    </source>
</evidence>
<dbReference type="PROSITE" id="PS52019">
    <property type="entry name" value="PKS_MFAS_DH"/>
    <property type="match status" value="1"/>
</dbReference>
<dbReference type="Pfam" id="PF00698">
    <property type="entry name" value="Acyl_transf_1"/>
    <property type="match status" value="1"/>
</dbReference>